<dbReference type="CDD" id="cd06579">
    <property type="entry name" value="TM_PBP1_transp_AraH_like"/>
    <property type="match status" value="1"/>
</dbReference>
<comment type="subcellular location">
    <subcellularLocation>
        <location evidence="1">Cell inner membrane</location>
        <topology evidence="1">Multi-pass membrane protein</topology>
    </subcellularLocation>
</comment>
<dbReference type="Proteomes" id="UP000254601">
    <property type="component" value="Unassembled WGS sequence"/>
</dbReference>
<accession>A0A380MQ09</accession>
<dbReference type="EMBL" id="UHIC01000001">
    <property type="protein sequence ID" value="SUO94368.1"/>
    <property type="molecule type" value="Genomic_DNA"/>
</dbReference>
<evidence type="ECO:0000313" key="10">
    <source>
        <dbReference type="EMBL" id="SUO94368.1"/>
    </source>
</evidence>
<dbReference type="PANTHER" id="PTHR32196">
    <property type="entry name" value="ABC TRANSPORTER PERMEASE PROTEIN YPHD-RELATED-RELATED"/>
    <property type="match status" value="1"/>
</dbReference>
<evidence type="ECO:0000256" key="9">
    <source>
        <dbReference type="SAM" id="Phobius"/>
    </source>
</evidence>
<gene>
    <name evidence="10" type="primary">lsrD</name>
    <name evidence="10" type="ORF">NCTC13337_00698</name>
</gene>
<keyword evidence="7 9" id="KW-1133">Transmembrane helix</keyword>
<feature type="transmembrane region" description="Helical" evidence="9">
    <location>
        <begin position="39"/>
        <end position="58"/>
    </location>
</feature>
<comment type="similarity">
    <text evidence="2">Belongs to the binding-protein-dependent transport system permease family. AraH/RbsC subfamily.</text>
</comment>
<evidence type="ECO:0000256" key="4">
    <source>
        <dbReference type="ARBA" id="ARBA00022475"/>
    </source>
</evidence>
<dbReference type="RefSeq" id="WP_072577020.1">
    <property type="nucleotide sequence ID" value="NZ_LWHB01000126.1"/>
</dbReference>
<evidence type="ECO:0000256" key="3">
    <source>
        <dbReference type="ARBA" id="ARBA00022448"/>
    </source>
</evidence>
<keyword evidence="3" id="KW-0813">Transport</keyword>
<feature type="transmembrane region" description="Helical" evidence="9">
    <location>
        <begin position="123"/>
        <end position="140"/>
    </location>
</feature>
<feature type="transmembrane region" description="Helical" evidence="9">
    <location>
        <begin position="9"/>
        <end position="27"/>
    </location>
</feature>
<dbReference type="GO" id="GO:0022857">
    <property type="term" value="F:transmembrane transporter activity"/>
    <property type="evidence" value="ECO:0007669"/>
    <property type="project" value="InterPro"/>
</dbReference>
<organism evidence="10 11">
    <name type="scientific">Suttonella ornithocola</name>
    <dbReference type="NCBI Taxonomy" id="279832"/>
    <lineage>
        <taxon>Bacteria</taxon>
        <taxon>Pseudomonadati</taxon>
        <taxon>Pseudomonadota</taxon>
        <taxon>Gammaproteobacteria</taxon>
        <taxon>Cardiobacteriales</taxon>
        <taxon>Cardiobacteriaceae</taxon>
        <taxon>Suttonella</taxon>
    </lineage>
</organism>
<protein>
    <submittedName>
        <fullName evidence="10">Autoinducer 2 import system permease protein lsrD</fullName>
    </submittedName>
</protein>
<dbReference type="AlphaFoldDB" id="A0A380MQ09"/>
<feature type="transmembrane region" description="Helical" evidence="9">
    <location>
        <begin position="293"/>
        <end position="312"/>
    </location>
</feature>
<keyword evidence="5" id="KW-0997">Cell inner membrane</keyword>
<feature type="transmembrane region" description="Helical" evidence="9">
    <location>
        <begin position="244"/>
        <end position="261"/>
    </location>
</feature>
<keyword evidence="8 9" id="KW-0472">Membrane</keyword>
<keyword evidence="11" id="KW-1185">Reference proteome</keyword>
<feature type="transmembrane region" description="Helical" evidence="9">
    <location>
        <begin position="160"/>
        <end position="181"/>
    </location>
</feature>
<dbReference type="InterPro" id="IPR001851">
    <property type="entry name" value="ABC_transp_permease"/>
</dbReference>
<evidence type="ECO:0000256" key="5">
    <source>
        <dbReference type="ARBA" id="ARBA00022519"/>
    </source>
</evidence>
<feature type="transmembrane region" description="Helical" evidence="9">
    <location>
        <begin position="268"/>
        <end position="287"/>
    </location>
</feature>
<reference evidence="10 11" key="1">
    <citation type="submission" date="2018-06" db="EMBL/GenBank/DDBJ databases">
        <authorList>
            <consortium name="Pathogen Informatics"/>
            <person name="Doyle S."/>
        </authorList>
    </citation>
    <scope>NUCLEOTIDE SEQUENCE [LARGE SCALE GENOMIC DNA]</scope>
    <source>
        <strain evidence="10 11">NCTC13337</strain>
    </source>
</reference>
<feature type="transmembrane region" description="Helical" evidence="9">
    <location>
        <begin position="211"/>
        <end position="232"/>
    </location>
</feature>
<dbReference type="PANTHER" id="PTHR32196:SF21">
    <property type="entry name" value="ABC TRANSPORTER PERMEASE PROTEIN YPHD-RELATED"/>
    <property type="match status" value="1"/>
</dbReference>
<evidence type="ECO:0000256" key="1">
    <source>
        <dbReference type="ARBA" id="ARBA00004429"/>
    </source>
</evidence>
<evidence type="ECO:0000256" key="2">
    <source>
        <dbReference type="ARBA" id="ARBA00007942"/>
    </source>
</evidence>
<sequence>MKGFISRESALMLGFLGISVAIFALIAPNTLSIGSLRAMAYQIPELGLLTLAMLIPILSGGLNLAITYTANICALVAAAFLTGLLPSWGIGGSLLACFIALIVGGFIGAIIGMMIAWVGAHPILVTLGAMILLRGIGEWLTRGGDISGMPALFEILGHGVWLGLPIPLWIFLVAASSWFYLMHYTRFGFSVYMIGSNPKAALFSGIAIKKIFIWIYTLSGVMAALAGLLMLARFNSVRMGHGESYLLITILACFLSGADPFGGFGRVFPLVIALFALQLIASGLNMLGANQHLVTAIWGIFLIVVMIIRALLQKRKSFI</sequence>
<dbReference type="GO" id="GO:0005886">
    <property type="term" value="C:plasma membrane"/>
    <property type="evidence" value="ECO:0007669"/>
    <property type="project" value="UniProtKB-SubCell"/>
</dbReference>
<evidence type="ECO:0000256" key="7">
    <source>
        <dbReference type="ARBA" id="ARBA00022989"/>
    </source>
</evidence>
<name>A0A380MQ09_9GAMM</name>
<proteinExistence type="inferred from homology"/>
<dbReference type="Pfam" id="PF02653">
    <property type="entry name" value="BPD_transp_2"/>
    <property type="match status" value="1"/>
</dbReference>
<keyword evidence="4" id="KW-1003">Cell membrane</keyword>
<dbReference type="OrthoDB" id="5422926at2"/>
<evidence type="ECO:0000313" key="11">
    <source>
        <dbReference type="Proteomes" id="UP000254601"/>
    </source>
</evidence>
<evidence type="ECO:0000256" key="6">
    <source>
        <dbReference type="ARBA" id="ARBA00022692"/>
    </source>
</evidence>
<feature type="transmembrane region" description="Helical" evidence="9">
    <location>
        <begin position="90"/>
        <end position="116"/>
    </location>
</feature>
<evidence type="ECO:0000256" key="8">
    <source>
        <dbReference type="ARBA" id="ARBA00023136"/>
    </source>
</evidence>
<keyword evidence="6 9" id="KW-0812">Transmembrane</keyword>